<keyword evidence="1" id="KW-0472">Membrane</keyword>
<dbReference type="EMBL" id="MW822750">
    <property type="protein sequence ID" value="QYA17630.1"/>
    <property type="molecule type" value="Genomic_DNA"/>
</dbReference>
<organism evidence="2">
    <name type="scientific">Porphyra crispata</name>
    <dbReference type="NCBI Taxonomy" id="671081"/>
    <lineage>
        <taxon>Eukaryota</taxon>
        <taxon>Rhodophyta</taxon>
        <taxon>Bangiophyceae</taxon>
        <taxon>Bangiales</taxon>
        <taxon>Bangiaceae</taxon>
        <taxon>Porphyra</taxon>
    </lineage>
</organism>
<dbReference type="SUPFAM" id="SSF81343">
    <property type="entry name" value="Fumarate reductase respiratory complex transmembrane subunits"/>
    <property type="match status" value="1"/>
</dbReference>
<accession>A0A8F8KR64</accession>
<dbReference type="AlphaFoldDB" id="A0A8F8KR64"/>
<dbReference type="InterPro" id="IPR034804">
    <property type="entry name" value="SQR/QFR_C/D"/>
</dbReference>
<geneLocation type="mitochondrion" evidence="2"/>
<keyword evidence="1" id="KW-0812">Transmembrane</keyword>
<proteinExistence type="predicted"/>
<protein>
    <submittedName>
        <fullName evidence="2">Succinate:cytochrome c oxidoreductase subunit 4</fullName>
    </submittedName>
</protein>
<evidence type="ECO:0000313" key="2">
    <source>
        <dbReference type="EMBL" id="QYA17630.1"/>
    </source>
</evidence>
<gene>
    <name evidence="2" type="primary">sdh4</name>
</gene>
<feature type="transmembrane region" description="Helical" evidence="1">
    <location>
        <begin position="16"/>
        <end position="35"/>
    </location>
</feature>
<dbReference type="GO" id="GO:0016020">
    <property type="term" value="C:membrane"/>
    <property type="evidence" value="ECO:0007669"/>
    <property type="project" value="InterPro"/>
</dbReference>
<feature type="transmembrane region" description="Helical" evidence="1">
    <location>
        <begin position="71"/>
        <end position="91"/>
    </location>
</feature>
<evidence type="ECO:0000256" key="1">
    <source>
        <dbReference type="SAM" id="Phobius"/>
    </source>
</evidence>
<keyword evidence="2" id="KW-0496">Mitochondrion</keyword>
<sequence>MKFNKTFILSSVSKNVYFFWLPRIFGLLLLPGFLFDIEILILFQSLIFLHASLGLEVIVEDYLHVIITKLQYVALIKMLSILLINLNILYLL</sequence>
<keyword evidence="1" id="KW-1133">Transmembrane helix</keyword>
<feature type="transmembrane region" description="Helical" evidence="1">
    <location>
        <begin position="41"/>
        <end position="59"/>
    </location>
</feature>
<name>A0A8F8KR64_9RHOD</name>
<dbReference type="Gene3D" id="1.20.1300.10">
    <property type="entry name" value="Fumarate reductase/succinate dehydrogenase, transmembrane subunit"/>
    <property type="match status" value="1"/>
</dbReference>
<reference evidence="2" key="1">
    <citation type="submission" date="2021-03" db="EMBL/GenBank/DDBJ databases">
        <title>Genomic and phylogenetic analysis of the mitochondria of Porphyra crispata.</title>
        <authorList>
            <person name="Chen J."/>
            <person name="Liu T."/>
        </authorList>
    </citation>
    <scope>NUCLEOTIDE SEQUENCE</scope>
</reference>